<organism evidence="1 2">
    <name type="scientific">Oleiphilus messinensis</name>
    <dbReference type="NCBI Taxonomy" id="141451"/>
    <lineage>
        <taxon>Bacteria</taxon>
        <taxon>Pseudomonadati</taxon>
        <taxon>Pseudomonadota</taxon>
        <taxon>Gammaproteobacteria</taxon>
        <taxon>Oceanospirillales</taxon>
        <taxon>Oleiphilaceae</taxon>
        <taxon>Oleiphilus</taxon>
    </lineage>
</organism>
<dbReference type="InterPro" id="IPR038404">
    <property type="entry name" value="TRAP_DctP_sf"/>
</dbReference>
<dbReference type="Proteomes" id="UP000196027">
    <property type="component" value="Chromosome"/>
</dbReference>
<evidence type="ECO:0000313" key="2">
    <source>
        <dbReference type="Proteomes" id="UP000196027"/>
    </source>
</evidence>
<dbReference type="InterPro" id="IPR045758">
    <property type="entry name" value="AdeT1/2"/>
</dbReference>
<reference evidence="1 2" key="1">
    <citation type="submission" date="2017-05" db="EMBL/GenBank/DDBJ databases">
        <title>Genomic insights into alkan degradation activity of Oleiphilus messinensis.</title>
        <authorList>
            <person name="Kozyavkin S.A."/>
            <person name="Slesarev A.I."/>
            <person name="Golyshin P.N."/>
            <person name="Korzhenkov A."/>
            <person name="Golyshina O.N."/>
            <person name="Toshchakov S.V."/>
        </authorList>
    </citation>
    <scope>NUCLEOTIDE SEQUENCE [LARGE SCALE GENOMIC DNA]</scope>
    <source>
        <strain evidence="1 2">ME102</strain>
    </source>
</reference>
<proteinExistence type="predicted"/>
<name>A0A1Y0IFI3_9GAMM</name>
<gene>
    <name evidence="1" type="ORF">OLMES_5257</name>
</gene>
<protein>
    <submittedName>
        <fullName evidence="1">TRAP transporter solute binding subunit DctP</fullName>
    </submittedName>
</protein>
<dbReference type="AlphaFoldDB" id="A0A1Y0IFI3"/>
<dbReference type="Pfam" id="PF19582">
    <property type="entry name" value="AdeT1_2"/>
    <property type="match status" value="1"/>
</dbReference>
<dbReference type="EMBL" id="CP021425">
    <property type="protein sequence ID" value="ARU59241.1"/>
    <property type="molecule type" value="Genomic_DNA"/>
</dbReference>
<dbReference type="Gene3D" id="3.40.190.170">
    <property type="entry name" value="Bacterial extracellular solute-binding protein, family 7"/>
    <property type="match status" value="1"/>
</dbReference>
<sequence>MKKINTIINLFGAATLATSSVNADVLERKFCIFDPVGANGPMFNVMKSSKPSALKWGVNLELAAYTDEKIAAEDLKAGQCDAALLTSTRAREFNRFTGSLEALGAITSDEEMKMVLETLNQSKAAKLLTSGKYEVAGILPAGAVYLFLRDRTVNSVEKLQGKKIATLDYDHASLTMVRHVGASVVGATSSSFAGKFNNGSVDAAYAPAIAYTPLELYKGIGTSGGVFDYKLAQFTFQIIIQKDKFPEDFGQNARDYTASIYDEAHKMVSNAEAEINPQHWMRPTRDEVAGYDNLLREVRISLKEEGVYDPKALRLMLKVRCKTNPDKAECVEGRE</sequence>
<dbReference type="RefSeq" id="WP_157678622.1">
    <property type="nucleotide sequence ID" value="NZ_CP021425.1"/>
</dbReference>
<dbReference type="SUPFAM" id="SSF53850">
    <property type="entry name" value="Periplasmic binding protein-like II"/>
    <property type="match status" value="1"/>
</dbReference>
<evidence type="ECO:0000313" key="1">
    <source>
        <dbReference type="EMBL" id="ARU59241.1"/>
    </source>
</evidence>
<keyword evidence="2" id="KW-1185">Reference proteome</keyword>
<dbReference type="KEGG" id="ome:OLMES_5257"/>
<dbReference type="OrthoDB" id="9771186at2"/>
<accession>A0A1Y0IFI3</accession>